<name>A0A1H6Y5W9_9ACTN</name>
<dbReference type="NCBIfam" id="TIGR04141">
    <property type="entry name" value="TIGR04141 family sporadically distributed protein"/>
    <property type="match status" value="1"/>
</dbReference>
<reference evidence="2" key="1">
    <citation type="submission" date="2016-10" db="EMBL/GenBank/DDBJ databases">
        <authorList>
            <person name="Varghese N."/>
            <person name="Submissions S."/>
        </authorList>
    </citation>
    <scope>NUCLEOTIDE SEQUENCE [LARGE SCALE GENOMIC DNA]</scope>
    <source>
        <strain evidence="2">CGMCC 4.7038</strain>
    </source>
</reference>
<dbReference type="InterPro" id="IPR026487">
    <property type="entry name" value="CHP04141"/>
</dbReference>
<evidence type="ECO:0000313" key="1">
    <source>
        <dbReference type="EMBL" id="SEJ36641.1"/>
    </source>
</evidence>
<gene>
    <name evidence="1" type="ORF">SAMN05443287_10472</name>
</gene>
<protein>
    <submittedName>
        <fullName evidence="1">Sporadically distributed protein, TIGR04141 family</fullName>
    </submittedName>
</protein>
<proteinExistence type="predicted"/>
<organism evidence="1 2">
    <name type="scientific">Micromonospora phaseoli</name>
    <dbReference type="NCBI Taxonomy" id="1144548"/>
    <lineage>
        <taxon>Bacteria</taxon>
        <taxon>Bacillati</taxon>
        <taxon>Actinomycetota</taxon>
        <taxon>Actinomycetes</taxon>
        <taxon>Micromonosporales</taxon>
        <taxon>Micromonosporaceae</taxon>
        <taxon>Micromonospora</taxon>
    </lineage>
</organism>
<keyword evidence="2" id="KW-1185">Reference proteome</keyword>
<sequence length="80" mass="8868">MRYQADARARFLDLVGRQPHAPKLSGDFRPRKVVYAIALGSGRTVTVDTLFTFAQVALYQAMRTLRNEGIDVEVVAISAT</sequence>
<dbReference type="EMBL" id="FNYV01000004">
    <property type="protein sequence ID" value="SEJ36641.1"/>
    <property type="molecule type" value="Genomic_DNA"/>
</dbReference>
<evidence type="ECO:0000313" key="2">
    <source>
        <dbReference type="Proteomes" id="UP000198707"/>
    </source>
</evidence>
<dbReference type="Pfam" id="PF19614">
    <property type="entry name" value="DUF6119"/>
    <property type="match status" value="1"/>
</dbReference>
<accession>A0A1H6Y5W9</accession>
<dbReference type="AlphaFoldDB" id="A0A1H6Y5W9"/>
<dbReference type="Proteomes" id="UP000198707">
    <property type="component" value="Unassembled WGS sequence"/>
</dbReference>